<evidence type="ECO:0000256" key="10">
    <source>
        <dbReference type="ARBA" id="ARBA00023235"/>
    </source>
</evidence>
<gene>
    <name evidence="19" type="ORF">BV95_00764</name>
</gene>
<evidence type="ECO:0000256" key="14">
    <source>
        <dbReference type="ARBA" id="ARBA00048988"/>
    </source>
</evidence>
<dbReference type="InterPro" id="IPR011604">
    <property type="entry name" value="PDDEXK-like_dom_sf"/>
</dbReference>
<dbReference type="eggNOG" id="COG1074">
    <property type="taxonomic scope" value="Bacteria"/>
</dbReference>
<evidence type="ECO:0000256" key="12">
    <source>
        <dbReference type="ARBA" id="ARBA00034808"/>
    </source>
</evidence>
<dbReference type="Pfam" id="PF13361">
    <property type="entry name" value="UvrD_C"/>
    <property type="match status" value="1"/>
</dbReference>
<keyword evidence="6" id="KW-0269">Exonuclease</keyword>
<dbReference type="PANTHER" id="PTHR11070:SF2">
    <property type="entry name" value="ATP-DEPENDENT DNA HELICASE SRS2"/>
    <property type="match status" value="1"/>
</dbReference>
<dbReference type="Pfam" id="PF00580">
    <property type="entry name" value="UvrD-helicase"/>
    <property type="match status" value="2"/>
</dbReference>
<comment type="caution">
    <text evidence="19">The sequence shown here is derived from an EMBL/GenBank/DDBJ whole genome shotgun (WGS) entry which is preliminary data.</text>
</comment>
<keyword evidence="2 15" id="KW-0547">Nucleotide-binding</keyword>
<comment type="catalytic activity">
    <reaction evidence="11">
        <text>Couples ATP hydrolysis with the unwinding of duplex DNA by translocating in the 3'-5' direction.</text>
        <dbReference type="EC" id="5.6.2.4"/>
    </reaction>
</comment>
<keyword evidence="1" id="KW-0540">Nuclease</keyword>
<keyword evidence="3" id="KW-0227">DNA damage</keyword>
<evidence type="ECO:0000256" key="16">
    <source>
        <dbReference type="SAM" id="MobiDB-lite"/>
    </source>
</evidence>
<dbReference type="GO" id="GO:0003677">
    <property type="term" value="F:DNA binding"/>
    <property type="evidence" value="ECO:0007669"/>
    <property type="project" value="UniProtKB-KW"/>
</dbReference>
<feature type="region of interest" description="Disordered" evidence="16">
    <location>
        <begin position="935"/>
        <end position="956"/>
    </location>
</feature>
<dbReference type="GO" id="GO:0043138">
    <property type="term" value="F:3'-5' DNA helicase activity"/>
    <property type="evidence" value="ECO:0007669"/>
    <property type="project" value="UniProtKB-EC"/>
</dbReference>
<evidence type="ECO:0000259" key="18">
    <source>
        <dbReference type="PROSITE" id="PS51217"/>
    </source>
</evidence>
<evidence type="ECO:0000256" key="9">
    <source>
        <dbReference type="ARBA" id="ARBA00023204"/>
    </source>
</evidence>
<dbReference type="OrthoDB" id="9810135at2"/>
<keyword evidence="4 15" id="KW-0378">Hydrolase</keyword>
<dbReference type="AlphaFoldDB" id="A0A081RI31"/>
<keyword evidence="9" id="KW-0234">DNA repair</keyword>
<dbReference type="InterPro" id="IPR014151">
    <property type="entry name" value="DNA_helicase_AddA"/>
</dbReference>
<evidence type="ECO:0000313" key="20">
    <source>
        <dbReference type="Proteomes" id="UP000028411"/>
    </source>
</evidence>
<accession>A0A081RI31</accession>
<evidence type="ECO:0000313" key="19">
    <source>
        <dbReference type="EMBL" id="KEQ54854.1"/>
    </source>
</evidence>
<evidence type="ECO:0000256" key="15">
    <source>
        <dbReference type="PROSITE-ProRule" id="PRU00560"/>
    </source>
</evidence>
<proteinExistence type="predicted"/>
<evidence type="ECO:0000256" key="13">
    <source>
        <dbReference type="ARBA" id="ARBA00034923"/>
    </source>
</evidence>
<dbReference type="Proteomes" id="UP000028411">
    <property type="component" value="Unassembled WGS sequence"/>
</dbReference>
<dbReference type="GO" id="GO:0000725">
    <property type="term" value="P:recombinational repair"/>
    <property type="evidence" value="ECO:0007669"/>
    <property type="project" value="TreeGrafter"/>
</dbReference>
<dbReference type="InterPro" id="IPR000212">
    <property type="entry name" value="DNA_helicase_UvrD/REP"/>
</dbReference>
<dbReference type="GO" id="GO:0033202">
    <property type="term" value="C:DNA helicase complex"/>
    <property type="evidence" value="ECO:0007669"/>
    <property type="project" value="TreeGrafter"/>
</dbReference>
<keyword evidence="10" id="KW-0413">Isomerase</keyword>
<dbReference type="InterPro" id="IPR014017">
    <property type="entry name" value="DNA_helicase_UvrD-like_C"/>
</dbReference>
<evidence type="ECO:0000256" key="8">
    <source>
        <dbReference type="ARBA" id="ARBA00023125"/>
    </source>
</evidence>
<feature type="domain" description="UvrD-like helicase ATP-binding" evidence="17">
    <location>
        <begin position="12"/>
        <end position="490"/>
    </location>
</feature>
<sequence length="1147" mass="126012">MAATMANKAKALQPLAGAQAQAAAPDAHVWLSASAGTGKTHVLTARVFRLLLQGVRPENILCLTFTKAGAAEMADRVHDRLAAWVQMSGPALAADLMALGEDHGQEMQDVARRLFAEVLESTGGGLRIQTIHGFCQQLLTAFPLEADLPPGFRPLDQREQAGLARETLADMAVVAQQRDDEALIEALQVLSLRMGESGAENFLLRCAARLDALEALPEDIAPWLLRELGLPEGDIDAHITEQCADELFDMRTLSWIAQTNADWGTGRALERCDRIARWRNLGPAERAAALTDLHGVWAKVDGELISTAKGWAPQVDGYGDAIARMHERCGELLGIRVRAAYAILLAKGLHAGRVYARSYAEAKQLAGAVDFNDLIANTAQLLSQPGIADWIRYKLDQRIDHILVDEAQDTNADQWRIVRSIAEEFFTSEWEPGQKVRTIFTVGDFKQAIFGFQGTSPQNFAAAQFLFERDARQAGHLFHDLSLERSFRSTPAVLDVVDRTIATLSAERFGLEAGEVRHVSANRFPGEVLLWKPVIAGLSDEAEGEEDWAADQERVLAQTIARQIGQWIDEGLMLESRGRPVTAGDIMILVRRRSELARLIVARLYEEKVAVAGIDRLRLNAPLAVRDLLAALRFAVQPEDDLNLAALLVSPLIGWTQDELMDRLIGRRTGLWQHLTQTLDAALLEPLRGLLGQADFTTPYRYLEAILSGPMDGRRRLIERLGAEAADPIEELLNAALAFENDDYPSLQRFIDWFDRGEVEIVRDAAAQGDMLRLLTVHGAKGLQAPIVILADACLDPDAGNRADSLEWNGLPIIAPRKAERQGAIGQVAEEASAVERAEHWRLLYVALTRAEERLVVTGSLGPRAKGEVKPESWYAAVEGALISLDAEWEADPLWGARRRWRGHEILPPKAADPDIAENGAVHGEPVWLRQPAPVEARPPRPLAPSATVEDDVPYPPPTPAMRDAAERGRWLHRLFERLADVPPDDRRARADKWLAQQGLGDAARRHDVIEQALRVIEDPQYAALFGPDALAEAPIAAVVGEAVIAGTVDRLRIEDDLVQLIDFKTGRISPLAVEEVPLAHIRQMAAYAAALQVIFPGRRIEAGLLYTAAPRLITLPLDLLARHKPGFLSAQENLPLSPVETDASPS</sequence>
<dbReference type="InterPro" id="IPR038726">
    <property type="entry name" value="PDDEXK_AddAB-type"/>
</dbReference>
<dbReference type="GO" id="GO:0005829">
    <property type="term" value="C:cytosol"/>
    <property type="evidence" value="ECO:0007669"/>
    <property type="project" value="TreeGrafter"/>
</dbReference>
<feature type="domain" description="UvrD-like helicase C-terminal" evidence="18">
    <location>
        <begin position="509"/>
        <end position="782"/>
    </location>
</feature>
<keyword evidence="5 15" id="KW-0347">Helicase</keyword>
<dbReference type="InterPro" id="IPR027417">
    <property type="entry name" value="P-loop_NTPase"/>
</dbReference>
<evidence type="ECO:0000256" key="7">
    <source>
        <dbReference type="ARBA" id="ARBA00022840"/>
    </source>
</evidence>
<feature type="binding site" evidence="15">
    <location>
        <begin position="33"/>
        <end position="40"/>
    </location>
    <ligand>
        <name>ATP</name>
        <dbReference type="ChEBI" id="CHEBI:30616"/>
    </ligand>
</feature>
<dbReference type="NCBIfam" id="TIGR02784">
    <property type="entry name" value="addA_alphas"/>
    <property type="match status" value="1"/>
</dbReference>
<evidence type="ECO:0000259" key="17">
    <source>
        <dbReference type="PROSITE" id="PS51198"/>
    </source>
</evidence>
<dbReference type="Gene3D" id="3.40.50.300">
    <property type="entry name" value="P-loop containing nucleotide triphosphate hydrolases"/>
    <property type="match status" value="4"/>
</dbReference>
<dbReference type="EMBL" id="JFHR01000006">
    <property type="protein sequence ID" value="KEQ54854.1"/>
    <property type="molecule type" value="Genomic_DNA"/>
</dbReference>
<dbReference type="RefSeq" id="WP_037447647.1">
    <property type="nucleotide sequence ID" value="NZ_JFHR01000006.1"/>
</dbReference>
<comment type="catalytic activity">
    <reaction evidence="14">
        <text>ATP + H2O = ADP + phosphate + H(+)</text>
        <dbReference type="Rhea" id="RHEA:13065"/>
        <dbReference type="ChEBI" id="CHEBI:15377"/>
        <dbReference type="ChEBI" id="CHEBI:15378"/>
        <dbReference type="ChEBI" id="CHEBI:30616"/>
        <dbReference type="ChEBI" id="CHEBI:43474"/>
        <dbReference type="ChEBI" id="CHEBI:456216"/>
        <dbReference type="EC" id="5.6.2.4"/>
    </reaction>
</comment>
<dbReference type="PANTHER" id="PTHR11070">
    <property type="entry name" value="UVRD / RECB / PCRA DNA HELICASE FAMILY MEMBER"/>
    <property type="match status" value="1"/>
</dbReference>
<dbReference type="EC" id="5.6.2.4" evidence="12"/>
<dbReference type="GO" id="GO:0005524">
    <property type="term" value="F:ATP binding"/>
    <property type="evidence" value="ECO:0007669"/>
    <property type="project" value="UniProtKB-UniRule"/>
</dbReference>
<dbReference type="SUPFAM" id="SSF52980">
    <property type="entry name" value="Restriction endonuclease-like"/>
    <property type="match status" value="1"/>
</dbReference>
<dbReference type="InterPro" id="IPR014016">
    <property type="entry name" value="UvrD-like_ATP-bd"/>
</dbReference>
<dbReference type="PATRIC" id="fig|46429.4.peg.739"/>
<evidence type="ECO:0000256" key="5">
    <source>
        <dbReference type="ARBA" id="ARBA00022806"/>
    </source>
</evidence>
<dbReference type="Pfam" id="PF12705">
    <property type="entry name" value="PDDEXK_1"/>
    <property type="match status" value="1"/>
</dbReference>
<dbReference type="SUPFAM" id="SSF52540">
    <property type="entry name" value="P-loop containing nucleoside triphosphate hydrolases"/>
    <property type="match status" value="1"/>
</dbReference>
<reference evidence="19 20" key="1">
    <citation type="submission" date="2014-02" db="EMBL/GenBank/DDBJ databases">
        <title>Whole genome sequence of Sphingobium chlorophenolicum NBRC 16172.</title>
        <authorList>
            <person name="Gan H.M."/>
            <person name="Gan H.Y."/>
            <person name="Chew T.H."/>
            <person name="Savka M.A."/>
        </authorList>
    </citation>
    <scope>NUCLEOTIDE SEQUENCE [LARGE SCALE GENOMIC DNA]</scope>
    <source>
        <strain evidence="19 20">NBRC 16172</strain>
    </source>
</reference>
<name>A0A081RI31_SPHCR</name>
<dbReference type="PROSITE" id="PS51198">
    <property type="entry name" value="UVRD_HELICASE_ATP_BIND"/>
    <property type="match status" value="1"/>
</dbReference>
<evidence type="ECO:0000256" key="3">
    <source>
        <dbReference type="ARBA" id="ARBA00022763"/>
    </source>
</evidence>
<dbReference type="InterPro" id="IPR011335">
    <property type="entry name" value="Restrct_endonuc-II-like"/>
</dbReference>
<organism evidence="19 20">
    <name type="scientific">Sphingobium chlorophenolicum</name>
    <dbReference type="NCBI Taxonomy" id="46429"/>
    <lineage>
        <taxon>Bacteria</taxon>
        <taxon>Pseudomonadati</taxon>
        <taxon>Pseudomonadota</taxon>
        <taxon>Alphaproteobacteria</taxon>
        <taxon>Sphingomonadales</taxon>
        <taxon>Sphingomonadaceae</taxon>
        <taxon>Sphingobium</taxon>
    </lineage>
</organism>
<dbReference type="GO" id="GO:0004527">
    <property type="term" value="F:exonuclease activity"/>
    <property type="evidence" value="ECO:0007669"/>
    <property type="project" value="UniProtKB-KW"/>
</dbReference>
<evidence type="ECO:0000256" key="1">
    <source>
        <dbReference type="ARBA" id="ARBA00022722"/>
    </source>
</evidence>
<dbReference type="Gene3D" id="1.10.486.10">
    <property type="entry name" value="PCRA, domain 4"/>
    <property type="match status" value="1"/>
</dbReference>
<keyword evidence="7 15" id="KW-0067">ATP-binding</keyword>
<evidence type="ECO:0000256" key="4">
    <source>
        <dbReference type="ARBA" id="ARBA00022801"/>
    </source>
</evidence>
<evidence type="ECO:0000256" key="6">
    <source>
        <dbReference type="ARBA" id="ARBA00022839"/>
    </source>
</evidence>
<dbReference type="Gene3D" id="3.90.320.10">
    <property type="match status" value="1"/>
</dbReference>
<protein>
    <recommendedName>
        <fullName evidence="12">DNA 3'-5' helicase</fullName>
        <ecNumber evidence="12">5.6.2.4</ecNumber>
    </recommendedName>
    <alternativeName>
        <fullName evidence="13">DNA 3'-5' helicase II</fullName>
    </alternativeName>
</protein>
<evidence type="ECO:0000256" key="11">
    <source>
        <dbReference type="ARBA" id="ARBA00034617"/>
    </source>
</evidence>
<dbReference type="PROSITE" id="PS51217">
    <property type="entry name" value="UVRD_HELICASE_CTER"/>
    <property type="match status" value="1"/>
</dbReference>
<keyword evidence="8" id="KW-0238">DNA-binding</keyword>
<evidence type="ECO:0000256" key="2">
    <source>
        <dbReference type="ARBA" id="ARBA00022741"/>
    </source>
</evidence>